<gene>
    <name evidence="2" type="ORF">ACFPK1_29245</name>
</gene>
<reference evidence="3" key="1">
    <citation type="journal article" date="2019" name="Int. J. Syst. Evol. Microbiol.">
        <title>The Global Catalogue of Microorganisms (GCM) 10K type strain sequencing project: providing services to taxonomists for standard genome sequencing and annotation.</title>
        <authorList>
            <consortium name="The Broad Institute Genomics Platform"/>
            <consortium name="The Broad Institute Genome Sequencing Center for Infectious Disease"/>
            <person name="Wu L."/>
            <person name="Ma J."/>
        </authorList>
    </citation>
    <scope>NUCLEOTIDE SEQUENCE [LARGE SCALE GENOMIC DNA]</scope>
    <source>
        <strain evidence="3">XZYJ18</strain>
    </source>
</reference>
<evidence type="ECO:0000256" key="1">
    <source>
        <dbReference type="SAM" id="MobiDB-lite"/>
    </source>
</evidence>
<sequence>MGQDIPWEPDGAGSAGREDAGTCGFPRDPLALVCEHVNFADSLVRDAHRLRGRVLDVLTDIGISREQMAERLERSAAALGPGVPKERLRVAAARARTNLDGARRRWRALAAIDVARPGLGGPGRALLVDASGSG</sequence>
<protein>
    <submittedName>
        <fullName evidence="2">Uncharacterized protein</fullName>
    </submittedName>
</protein>
<dbReference type="RefSeq" id="WP_378024468.1">
    <property type="nucleotide sequence ID" value="NZ_JBHSKG010000023.1"/>
</dbReference>
<comment type="caution">
    <text evidence="2">The sequence shown here is derived from an EMBL/GenBank/DDBJ whole genome shotgun (WGS) entry which is preliminary data.</text>
</comment>
<organism evidence="2 3">
    <name type="scientific">Actinomycetospora rhizophila</name>
    <dbReference type="NCBI Taxonomy" id="1416876"/>
    <lineage>
        <taxon>Bacteria</taxon>
        <taxon>Bacillati</taxon>
        <taxon>Actinomycetota</taxon>
        <taxon>Actinomycetes</taxon>
        <taxon>Pseudonocardiales</taxon>
        <taxon>Pseudonocardiaceae</taxon>
        <taxon>Actinomycetospora</taxon>
    </lineage>
</organism>
<name>A0ABV9ZM65_9PSEU</name>
<evidence type="ECO:0000313" key="3">
    <source>
        <dbReference type="Proteomes" id="UP001596175"/>
    </source>
</evidence>
<dbReference type="EMBL" id="JBHSKG010000023">
    <property type="protein sequence ID" value="MFC5142345.1"/>
    <property type="molecule type" value="Genomic_DNA"/>
</dbReference>
<keyword evidence="3" id="KW-1185">Reference proteome</keyword>
<accession>A0ABV9ZM65</accession>
<dbReference type="Proteomes" id="UP001596175">
    <property type="component" value="Unassembled WGS sequence"/>
</dbReference>
<evidence type="ECO:0000313" key="2">
    <source>
        <dbReference type="EMBL" id="MFC5142345.1"/>
    </source>
</evidence>
<feature type="region of interest" description="Disordered" evidence="1">
    <location>
        <begin position="1"/>
        <end position="20"/>
    </location>
</feature>
<proteinExistence type="predicted"/>